<dbReference type="Pfam" id="PF02133">
    <property type="entry name" value="Transp_cyt_pur"/>
    <property type="match status" value="1"/>
</dbReference>
<feature type="transmembrane region" description="Helical" evidence="9">
    <location>
        <begin position="109"/>
        <end position="132"/>
    </location>
</feature>
<accession>A0A9P4I9M5</accession>
<keyword evidence="6 9" id="KW-1133">Transmembrane helix</keyword>
<dbReference type="GO" id="GO:0000329">
    <property type="term" value="C:fungal-type vacuole membrane"/>
    <property type="evidence" value="ECO:0007669"/>
    <property type="project" value="TreeGrafter"/>
</dbReference>
<evidence type="ECO:0000256" key="2">
    <source>
        <dbReference type="ARBA" id="ARBA00008974"/>
    </source>
</evidence>
<evidence type="ECO:0000313" key="10">
    <source>
        <dbReference type="EMBL" id="KAF2095423.1"/>
    </source>
</evidence>
<comment type="caution">
    <text evidence="10">The sequence shown here is derived from an EMBL/GenBank/DDBJ whole genome shotgun (WGS) entry which is preliminary data.</text>
</comment>
<feature type="transmembrane region" description="Helical" evidence="9">
    <location>
        <begin position="415"/>
        <end position="434"/>
    </location>
</feature>
<dbReference type="InterPro" id="IPR001248">
    <property type="entry name" value="Pur-cyt_permease"/>
</dbReference>
<keyword evidence="5 9" id="KW-0812">Transmembrane</keyword>
<evidence type="ECO:0000256" key="8">
    <source>
        <dbReference type="PIRNR" id="PIRNR002744"/>
    </source>
</evidence>
<dbReference type="Proteomes" id="UP000799772">
    <property type="component" value="Unassembled WGS sequence"/>
</dbReference>
<dbReference type="Gene3D" id="1.10.4160.10">
    <property type="entry name" value="Hydantoin permease"/>
    <property type="match status" value="1"/>
</dbReference>
<evidence type="ECO:0000313" key="11">
    <source>
        <dbReference type="Proteomes" id="UP000799772"/>
    </source>
</evidence>
<dbReference type="PANTHER" id="PTHR31806">
    <property type="entry name" value="PURINE-CYTOSINE PERMEASE FCY2-RELATED"/>
    <property type="match status" value="1"/>
</dbReference>
<evidence type="ECO:0000256" key="1">
    <source>
        <dbReference type="ARBA" id="ARBA00004141"/>
    </source>
</evidence>
<dbReference type="PANTHER" id="PTHR31806:SF1">
    <property type="entry name" value="PURINE-CYTOSINE PERMEASE FCY2-RELATED"/>
    <property type="match status" value="1"/>
</dbReference>
<keyword evidence="7 8" id="KW-0472">Membrane</keyword>
<feature type="transmembrane region" description="Helical" evidence="9">
    <location>
        <begin position="186"/>
        <end position="205"/>
    </location>
</feature>
<evidence type="ECO:0000256" key="7">
    <source>
        <dbReference type="ARBA" id="ARBA00023136"/>
    </source>
</evidence>
<sequence length="521" mass="56855">MDYDPEKHPGESAFSYSARHPSIVDDNNAVPGESFEVGDSTYAKLQRLAGRFKIEQRGIERVPDDERTEGAFMGLLNVGTMWLSANMVVSSFAIGLLANGVFFLGFVDAILTCLFFNLIGVLPVCYFSSFGPRFGLRQMVLSRFWFGWWGVKIIAVFNVLACIGWSSVNSIVGAQLLNAVNNDVPGYAGIIIIAVCTFFVTLFGYKIVHAYEFWSWIPTFIIFLIVLGVFAHSGAFVNIPMGVGTSEMGSVLSFGAVVYGFATGWTSYAADYTVYQPVTQSRTKVFFATWLGLIPALLFTEFLGIAIMTATTADGGNNRWMDGYTASGTGGLLAAVLFPPLGTFGKFCLVILALSIIANNCPNIYSVALTMMVLGRWTRVVPRFIWTAVATGVYIAIAIPGYYHFETVLSNFMDFIGYWLAIYEGISVTEHFVFRRGFSGYNPASYDDGKKLPPGFAAIFAFCCGIAGMVTGMSQVWYVGPIALHAGEAPFGGDVGFELGFAFAATAYAITRPIELKYFGR</sequence>
<proteinExistence type="inferred from homology"/>
<dbReference type="InterPro" id="IPR026030">
    <property type="entry name" value="Pur-cyt_permease_Fcy2/21/22"/>
</dbReference>
<dbReference type="PIRSF" id="PIRSF002744">
    <property type="entry name" value="Pur-cyt_permease"/>
    <property type="match status" value="1"/>
</dbReference>
<keyword evidence="3 8" id="KW-0813">Transport</keyword>
<gene>
    <name evidence="10" type="ORF">NA57DRAFT_44146</name>
</gene>
<dbReference type="OrthoDB" id="2116389at2759"/>
<feature type="transmembrane region" description="Helical" evidence="9">
    <location>
        <begin position="217"/>
        <end position="239"/>
    </location>
</feature>
<comment type="similarity">
    <text evidence="2 8">Belongs to the purine-cytosine permease (2.A.39) family.</text>
</comment>
<name>A0A9P4I9M5_9PEZI</name>
<evidence type="ECO:0000256" key="9">
    <source>
        <dbReference type="SAM" id="Phobius"/>
    </source>
</evidence>
<feature type="transmembrane region" description="Helical" evidence="9">
    <location>
        <begin position="491"/>
        <end position="511"/>
    </location>
</feature>
<feature type="transmembrane region" description="Helical" evidence="9">
    <location>
        <begin position="144"/>
        <end position="166"/>
    </location>
</feature>
<dbReference type="GO" id="GO:0005886">
    <property type="term" value="C:plasma membrane"/>
    <property type="evidence" value="ECO:0007669"/>
    <property type="project" value="TreeGrafter"/>
</dbReference>
<evidence type="ECO:0000256" key="4">
    <source>
        <dbReference type="ARBA" id="ARBA00022553"/>
    </source>
</evidence>
<feature type="transmembrane region" description="Helical" evidence="9">
    <location>
        <begin position="287"/>
        <end position="311"/>
    </location>
</feature>
<protein>
    <submittedName>
        <fullName evidence="10">Purine-cytosine permease</fullName>
    </submittedName>
</protein>
<evidence type="ECO:0000256" key="3">
    <source>
        <dbReference type="ARBA" id="ARBA00022448"/>
    </source>
</evidence>
<evidence type="ECO:0000256" key="6">
    <source>
        <dbReference type="ARBA" id="ARBA00022989"/>
    </source>
</evidence>
<organism evidence="10 11">
    <name type="scientific">Rhizodiscina lignyota</name>
    <dbReference type="NCBI Taxonomy" id="1504668"/>
    <lineage>
        <taxon>Eukaryota</taxon>
        <taxon>Fungi</taxon>
        <taxon>Dikarya</taxon>
        <taxon>Ascomycota</taxon>
        <taxon>Pezizomycotina</taxon>
        <taxon>Dothideomycetes</taxon>
        <taxon>Pleosporomycetidae</taxon>
        <taxon>Aulographales</taxon>
        <taxon>Rhizodiscinaceae</taxon>
        <taxon>Rhizodiscina</taxon>
    </lineage>
</organism>
<feature type="transmembrane region" description="Helical" evidence="9">
    <location>
        <begin position="331"/>
        <end position="359"/>
    </location>
</feature>
<dbReference type="GO" id="GO:0022857">
    <property type="term" value="F:transmembrane transporter activity"/>
    <property type="evidence" value="ECO:0007669"/>
    <property type="project" value="InterPro"/>
</dbReference>
<evidence type="ECO:0000256" key="5">
    <source>
        <dbReference type="ARBA" id="ARBA00022692"/>
    </source>
</evidence>
<reference evidence="10" key="1">
    <citation type="journal article" date="2020" name="Stud. Mycol.">
        <title>101 Dothideomycetes genomes: a test case for predicting lifestyles and emergence of pathogens.</title>
        <authorList>
            <person name="Haridas S."/>
            <person name="Albert R."/>
            <person name="Binder M."/>
            <person name="Bloem J."/>
            <person name="Labutti K."/>
            <person name="Salamov A."/>
            <person name="Andreopoulos B."/>
            <person name="Baker S."/>
            <person name="Barry K."/>
            <person name="Bills G."/>
            <person name="Bluhm B."/>
            <person name="Cannon C."/>
            <person name="Castanera R."/>
            <person name="Culley D."/>
            <person name="Daum C."/>
            <person name="Ezra D."/>
            <person name="Gonzalez J."/>
            <person name="Henrissat B."/>
            <person name="Kuo A."/>
            <person name="Liang C."/>
            <person name="Lipzen A."/>
            <person name="Lutzoni F."/>
            <person name="Magnuson J."/>
            <person name="Mondo S."/>
            <person name="Nolan M."/>
            <person name="Ohm R."/>
            <person name="Pangilinan J."/>
            <person name="Park H.-J."/>
            <person name="Ramirez L."/>
            <person name="Alfaro M."/>
            <person name="Sun H."/>
            <person name="Tritt A."/>
            <person name="Yoshinaga Y."/>
            <person name="Zwiers L.-H."/>
            <person name="Turgeon B."/>
            <person name="Goodwin S."/>
            <person name="Spatafora J."/>
            <person name="Crous P."/>
            <person name="Grigoriev I."/>
        </authorList>
    </citation>
    <scope>NUCLEOTIDE SEQUENCE</scope>
    <source>
        <strain evidence="10">CBS 133067</strain>
    </source>
</reference>
<dbReference type="FunFam" id="1.10.4160.10:FF:000002">
    <property type="entry name" value="Purine-cytosine permease fcyB"/>
    <property type="match status" value="1"/>
</dbReference>
<keyword evidence="4" id="KW-0597">Phosphoprotein</keyword>
<feature type="transmembrane region" description="Helical" evidence="9">
    <location>
        <begin position="82"/>
        <end position="103"/>
    </location>
</feature>
<feature type="transmembrane region" description="Helical" evidence="9">
    <location>
        <begin position="380"/>
        <end position="403"/>
    </location>
</feature>
<dbReference type="GO" id="GO:0015851">
    <property type="term" value="P:nucleobase transport"/>
    <property type="evidence" value="ECO:0007669"/>
    <property type="project" value="UniProtKB-ARBA"/>
</dbReference>
<feature type="transmembrane region" description="Helical" evidence="9">
    <location>
        <begin position="455"/>
        <end position="479"/>
    </location>
</feature>
<dbReference type="CDD" id="cd11484">
    <property type="entry name" value="SLC-NCS1sbd_CobB-like"/>
    <property type="match status" value="1"/>
</dbReference>
<keyword evidence="11" id="KW-1185">Reference proteome</keyword>
<feature type="transmembrane region" description="Helical" evidence="9">
    <location>
        <begin position="251"/>
        <end position="275"/>
    </location>
</feature>
<dbReference type="AlphaFoldDB" id="A0A9P4I9M5"/>
<comment type="subcellular location">
    <subcellularLocation>
        <location evidence="1">Membrane</location>
        <topology evidence="1">Multi-pass membrane protein</topology>
    </subcellularLocation>
</comment>
<dbReference type="EMBL" id="ML978131">
    <property type="protein sequence ID" value="KAF2095423.1"/>
    <property type="molecule type" value="Genomic_DNA"/>
</dbReference>